<dbReference type="Proteomes" id="UP001060085">
    <property type="component" value="Linkage Group LG01"/>
</dbReference>
<sequence>MYIIAFEGNLFLLVPSMTNCLSSHFSLEDPLMSSSVMFDPSCYGFALLEEFASKLLIYDLPFKDILWKHDLAKEQYCAFNASISNVARLLWLFERMDSRKTLFKREVDGMTRDVQETVELLQDQVTKVMARRMEEEH</sequence>
<keyword evidence="2" id="KW-1185">Reference proteome</keyword>
<dbReference type="EMBL" id="CM044701">
    <property type="protein sequence ID" value="KAI5681499.1"/>
    <property type="molecule type" value="Genomic_DNA"/>
</dbReference>
<protein>
    <submittedName>
        <fullName evidence="1">Uncharacterized protein</fullName>
    </submittedName>
</protein>
<reference evidence="2" key="1">
    <citation type="journal article" date="2023" name="Nat. Plants">
        <title>Single-cell RNA sequencing provides a high-resolution roadmap for understanding the multicellular compartmentation of specialized metabolism.</title>
        <authorList>
            <person name="Sun S."/>
            <person name="Shen X."/>
            <person name="Li Y."/>
            <person name="Li Y."/>
            <person name="Wang S."/>
            <person name="Li R."/>
            <person name="Zhang H."/>
            <person name="Shen G."/>
            <person name="Guo B."/>
            <person name="Wei J."/>
            <person name="Xu J."/>
            <person name="St-Pierre B."/>
            <person name="Chen S."/>
            <person name="Sun C."/>
        </authorList>
    </citation>
    <scope>NUCLEOTIDE SEQUENCE [LARGE SCALE GENOMIC DNA]</scope>
</reference>
<proteinExistence type="predicted"/>
<organism evidence="1 2">
    <name type="scientific">Catharanthus roseus</name>
    <name type="common">Madagascar periwinkle</name>
    <name type="synonym">Vinca rosea</name>
    <dbReference type="NCBI Taxonomy" id="4058"/>
    <lineage>
        <taxon>Eukaryota</taxon>
        <taxon>Viridiplantae</taxon>
        <taxon>Streptophyta</taxon>
        <taxon>Embryophyta</taxon>
        <taxon>Tracheophyta</taxon>
        <taxon>Spermatophyta</taxon>
        <taxon>Magnoliopsida</taxon>
        <taxon>eudicotyledons</taxon>
        <taxon>Gunneridae</taxon>
        <taxon>Pentapetalae</taxon>
        <taxon>asterids</taxon>
        <taxon>lamiids</taxon>
        <taxon>Gentianales</taxon>
        <taxon>Apocynaceae</taxon>
        <taxon>Rauvolfioideae</taxon>
        <taxon>Vinceae</taxon>
        <taxon>Catharanthinae</taxon>
        <taxon>Catharanthus</taxon>
    </lineage>
</organism>
<evidence type="ECO:0000313" key="2">
    <source>
        <dbReference type="Proteomes" id="UP001060085"/>
    </source>
</evidence>
<evidence type="ECO:0000313" key="1">
    <source>
        <dbReference type="EMBL" id="KAI5681499.1"/>
    </source>
</evidence>
<gene>
    <name evidence="1" type="ORF">M9H77_02727</name>
</gene>
<comment type="caution">
    <text evidence="1">The sequence shown here is derived from an EMBL/GenBank/DDBJ whole genome shotgun (WGS) entry which is preliminary data.</text>
</comment>
<accession>A0ACC0C971</accession>
<name>A0ACC0C971_CATRO</name>